<dbReference type="RefSeq" id="WP_062248071.1">
    <property type="nucleotide sequence ID" value="NZ_MRCA01000004.1"/>
</dbReference>
<proteinExistence type="inferred from homology"/>
<keyword evidence="5 12" id="KW-0547">Nucleotide-binding</keyword>
<keyword evidence="9 12" id="KW-0546">Nucleotide metabolism</keyword>
<organism evidence="17 18">
    <name type="scientific">Fischerella major NIES-592</name>
    <dbReference type="NCBI Taxonomy" id="210994"/>
    <lineage>
        <taxon>Bacteria</taxon>
        <taxon>Bacillati</taxon>
        <taxon>Cyanobacteriota</taxon>
        <taxon>Cyanophyceae</taxon>
        <taxon>Nostocales</taxon>
        <taxon>Hapalosiphonaceae</taxon>
        <taxon>Fischerella</taxon>
    </lineage>
</organism>
<dbReference type="GO" id="GO:0006228">
    <property type="term" value="P:UTP biosynthetic process"/>
    <property type="evidence" value="ECO:0007669"/>
    <property type="project" value="UniProtKB-UniRule"/>
</dbReference>
<comment type="cofactor">
    <cofactor evidence="1 12">
        <name>Mg(2+)</name>
        <dbReference type="ChEBI" id="CHEBI:18420"/>
    </cofactor>
</comment>
<feature type="binding site" evidence="12 13">
    <location>
        <position position="91"/>
    </location>
    <ligand>
        <name>ATP</name>
        <dbReference type="ChEBI" id="CHEBI:30616"/>
    </ligand>
</feature>
<feature type="binding site" evidence="12 13">
    <location>
        <position position="85"/>
    </location>
    <ligand>
        <name>ATP</name>
        <dbReference type="ChEBI" id="CHEBI:30616"/>
    </ligand>
</feature>
<comment type="function">
    <text evidence="10">(Microbial infection) Catalyzes the phosphorylation of dZDP to dZTP, when the bacterium is infected by a phage that produces the substrate for the synthesis of dZTP (2- amino-2'-deoxyadenosine 5'-triphosphate), which is then used by the phage as a DNA polymerase substrate.</text>
</comment>
<evidence type="ECO:0000313" key="17">
    <source>
        <dbReference type="EMBL" id="OKH14525.1"/>
    </source>
</evidence>
<keyword evidence="12" id="KW-0963">Cytoplasm</keyword>
<comment type="subcellular location">
    <subcellularLocation>
        <location evidence="12">Cytoplasm</location>
    </subcellularLocation>
</comment>
<evidence type="ECO:0000256" key="11">
    <source>
        <dbReference type="ARBA" id="ARBA00047945"/>
    </source>
</evidence>
<dbReference type="FunFam" id="3.30.70.141:FF:000002">
    <property type="entry name" value="Nucleoside diphosphate kinase"/>
    <property type="match status" value="1"/>
</dbReference>
<name>A0A1U7H0V1_9CYAN</name>
<evidence type="ECO:0000256" key="7">
    <source>
        <dbReference type="ARBA" id="ARBA00022840"/>
    </source>
</evidence>
<keyword evidence="4 12" id="KW-0479">Metal-binding</keyword>
<evidence type="ECO:0000259" key="16">
    <source>
        <dbReference type="SMART" id="SM00562"/>
    </source>
</evidence>
<dbReference type="EMBL" id="MRCA01000004">
    <property type="protein sequence ID" value="OKH14525.1"/>
    <property type="molecule type" value="Genomic_DNA"/>
</dbReference>
<dbReference type="OrthoDB" id="9801161at2"/>
<dbReference type="EC" id="2.7.4.6" evidence="12 15"/>
<dbReference type="NCBIfam" id="NF001908">
    <property type="entry name" value="PRK00668.1"/>
    <property type="match status" value="1"/>
</dbReference>
<comment type="catalytic activity">
    <reaction evidence="12 15">
        <text>a 2'-deoxyribonucleoside 5'-diphosphate + ATP = a 2'-deoxyribonucleoside 5'-triphosphate + ADP</text>
        <dbReference type="Rhea" id="RHEA:44640"/>
        <dbReference type="ChEBI" id="CHEBI:30616"/>
        <dbReference type="ChEBI" id="CHEBI:61560"/>
        <dbReference type="ChEBI" id="CHEBI:73316"/>
        <dbReference type="ChEBI" id="CHEBI:456216"/>
        <dbReference type="EC" id="2.7.4.6"/>
    </reaction>
</comment>
<dbReference type="InterPro" id="IPR034907">
    <property type="entry name" value="NDK-like_dom"/>
</dbReference>
<reference evidence="17 18" key="1">
    <citation type="submission" date="2016-11" db="EMBL/GenBank/DDBJ databases">
        <title>Draft Genome Sequences of Nine Cyanobacterial Strains from Diverse Habitats.</title>
        <authorList>
            <person name="Zhu T."/>
            <person name="Hou S."/>
            <person name="Lu X."/>
            <person name="Hess W.R."/>
        </authorList>
    </citation>
    <scope>NUCLEOTIDE SEQUENCE [LARGE SCALE GENOMIC DNA]</scope>
    <source>
        <strain evidence="17 18">NIES-592</strain>
    </source>
</reference>
<accession>A0A1U7H0V1</accession>
<evidence type="ECO:0000256" key="5">
    <source>
        <dbReference type="ARBA" id="ARBA00022741"/>
    </source>
</evidence>
<gene>
    <name evidence="12" type="primary">ndk</name>
    <name evidence="17" type="ORF">NIES592_10815</name>
</gene>
<dbReference type="GO" id="GO:0005737">
    <property type="term" value="C:cytoplasm"/>
    <property type="evidence" value="ECO:0007669"/>
    <property type="project" value="UniProtKB-SubCell"/>
</dbReference>
<dbReference type="PROSITE" id="PS51374">
    <property type="entry name" value="NDPK_LIKE"/>
    <property type="match status" value="1"/>
</dbReference>
<dbReference type="GO" id="GO:0006241">
    <property type="term" value="P:CTP biosynthetic process"/>
    <property type="evidence" value="ECO:0007669"/>
    <property type="project" value="UniProtKB-UniRule"/>
</dbReference>
<evidence type="ECO:0000256" key="4">
    <source>
        <dbReference type="ARBA" id="ARBA00022723"/>
    </source>
</evidence>
<evidence type="ECO:0000256" key="15">
    <source>
        <dbReference type="RuleBase" id="RU004013"/>
    </source>
</evidence>
<dbReference type="GO" id="GO:0005524">
    <property type="term" value="F:ATP binding"/>
    <property type="evidence" value="ECO:0007669"/>
    <property type="project" value="UniProtKB-UniRule"/>
</dbReference>
<evidence type="ECO:0000256" key="3">
    <source>
        <dbReference type="ARBA" id="ARBA00022679"/>
    </source>
</evidence>
<dbReference type="SMART" id="SM00562">
    <property type="entry name" value="NDK"/>
    <property type="match status" value="1"/>
</dbReference>
<keyword evidence="8 12" id="KW-0460">Magnesium</keyword>
<dbReference type="PANTHER" id="PTHR11349">
    <property type="entry name" value="NUCLEOSIDE DIPHOSPHATE KINASE"/>
    <property type="match status" value="1"/>
</dbReference>
<evidence type="ECO:0000313" key="18">
    <source>
        <dbReference type="Proteomes" id="UP000186391"/>
    </source>
</evidence>
<dbReference type="SUPFAM" id="SSF54919">
    <property type="entry name" value="Nucleoside diphosphate kinase, NDK"/>
    <property type="match status" value="1"/>
</dbReference>
<dbReference type="GO" id="GO:0046872">
    <property type="term" value="F:metal ion binding"/>
    <property type="evidence" value="ECO:0007669"/>
    <property type="project" value="UniProtKB-KW"/>
</dbReference>
<dbReference type="InterPro" id="IPR023005">
    <property type="entry name" value="Nucleoside_diP_kinase_AS"/>
</dbReference>
<dbReference type="Gene3D" id="3.30.70.141">
    <property type="entry name" value="Nucleoside diphosphate kinase-like domain"/>
    <property type="match status" value="1"/>
</dbReference>
<keyword evidence="7 12" id="KW-0067">ATP-binding</keyword>
<evidence type="ECO:0000256" key="14">
    <source>
        <dbReference type="RuleBase" id="RU004011"/>
    </source>
</evidence>
<dbReference type="InterPro" id="IPR001564">
    <property type="entry name" value="Nucleoside_diP_kinase"/>
</dbReference>
<evidence type="ECO:0000256" key="13">
    <source>
        <dbReference type="PROSITE-ProRule" id="PRU00706"/>
    </source>
</evidence>
<feature type="active site" description="Pros-phosphohistidine intermediate" evidence="12 13">
    <location>
        <position position="115"/>
    </location>
</feature>
<keyword evidence="12" id="KW-0597">Phosphoprotein</keyword>
<dbReference type="CDD" id="cd04413">
    <property type="entry name" value="NDPk_I"/>
    <property type="match status" value="1"/>
</dbReference>
<evidence type="ECO:0000256" key="9">
    <source>
        <dbReference type="ARBA" id="ARBA00023080"/>
    </source>
</evidence>
<evidence type="ECO:0000256" key="6">
    <source>
        <dbReference type="ARBA" id="ARBA00022777"/>
    </source>
</evidence>
<comment type="similarity">
    <text evidence="2 12 13 14">Belongs to the NDK family.</text>
</comment>
<evidence type="ECO:0000256" key="2">
    <source>
        <dbReference type="ARBA" id="ARBA00008142"/>
    </source>
</evidence>
<protein>
    <recommendedName>
        <fullName evidence="12 15">Nucleoside diphosphate kinase</fullName>
        <shortName evidence="12">NDK</shortName>
        <shortName evidence="12">NDP kinase</shortName>
        <ecNumber evidence="12 15">2.7.4.6</ecNumber>
    </recommendedName>
    <alternativeName>
        <fullName evidence="12">Nucleoside-2-P kinase</fullName>
    </alternativeName>
</protein>
<feature type="binding site" evidence="12 13">
    <location>
        <position position="112"/>
    </location>
    <ligand>
        <name>ATP</name>
        <dbReference type="ChEBI" id="CHEBI:30616"/>
    </ligand>
</feature>
<dbReference type="PROSITE" id="PS00469">
    <property type="entry name" value="NDPK"/>
    <property type="match status" value="1"/>
</dbReference>
<keyword evidence="18" id="KW-1185">Reference proteome</keyword>
<comment type="caution">
    <text evidence="17">The sequence shown here is derived from an EMBL/GenBank/DDBJ whole genome shotgun (WGS) entry which is preliminary data.</text>
</comment>
<feature type="binding site" evidence="12 13">
    <location>
        <position position="57"/>
    </location>
    <ligand>
        <name>ATP</name>
        <dbReference type="ChEBI" id="CHEBI:30616"/>
    </ligand>
</feature>
<comment type="subunit">
    <text evidence="12">Homotetramer.</text>
</comment>
<dbReference type="AlphaFoldDB" id="A0A1U7H0V1"/>
<dbReference type="Proteomes" id="UP000186391">
    <property type="component" value="Unassembled WGS sequence"/>
</dbReference>
<dbReference type="InterPro" id="IPR036850">
    <property type="entry name" value="NDK-like_dom_sf"/>
</dbReference>
<evidence type="ECO:0000256" key="10">
    <source>
        <dbReference type="ARBA" id="ARBA00024802"/>
    </source>
</evidence>
<evidence type="ECO:0000256" key="8">
    <source>
        <dbReference type="ARBA" id="ARBA00022842"/>
    </source>
</evidence>
<comment type="function">
    <text evidence="12">Major role in the synthesis of nucleoside triphosphates other than ATP. The ATP gamma phosphate is transferred to the NDP beta phosphate via a ping-pong mechanism, using a phosphorylated active-site intermediate.</text>
</comment>
<sequence length="149" mass="16701">MERTFIAIKPDGVQRKLTGEIIRRFETKGFTLVGLKFLKVSRELAEAHYDVHKERPFFAGLVDFITSGPVVAMVWEGEGVVAAARKMIGATNPLTAEPGTIRGDFGVNIGRNIIHGSDAIETAQREIALWFKDEELVNWQPHSMAWLHE</sequence>
<dbReference type="Pfam" id="PF00334">
    <property type="entry name" value="NDK"/>
    <property type="match status" value="1"/>
</dbReference>
<dbReference type="GO" id="GO:0006183">
    <property type="term" value="P:GTP biosynthetic process"/>
    <property type="evidence" value="ECO:0007669"/>
    <property type="project" value="UniProtKB-UniRule"/>
</dbReference>
<dbReference type="PRINTS" id="PR01243">
    <property type="entry name" value="NUCDPKINASE"/>
</dbReference>
<comment type="catalytic activity">
    <reaction evidence="12">
        <text>a ribonucleoside 5'-diphosphate + ATP = a ribonucleoside 5'-triphosphate + ADP</text>
        <dbReference type="Rhea" id="RHEA:18113"/>
        <dbReference type="ChEBI" id="CHEBI:30616"/>
        <dbReference type="ChEBI" id="CHEBI:57930"/>
        <dbReference type="ChEBI" id="CHEBI:61557"/>
        <dbReference type="ChEBI" id="CHEBI:456216"/>
        <dbReference type="EC" id="2.7.4.6"/>
    </reaction>
</comment>
<comment type="catalytic activity">
    <reaction evidence="11">
        <text>dZDP + ATP = dZTP + ADP</text>
        <dbReference type="Rhea" id="RHEA:67644"/>
        <dbReference type="ChEBI" id="CHEBI:30616"/>
        <dbReference type="ChEBI" id="CHEBI:172929"/>
        <dbReference type="ChEBI" id="CHEBI:172931"/>
        <dbReference type="ChEBI" id="CHEBI:456216"/>
    </reaction>
</comment>
<feature type="domain" description="Nucleoside diphosphate kinase-like" evidence="16">
    <location>
        <begin position="1"/>
        <end position="138"/>
    </location>
</feature>
<evidence type="ECO:0000256" key="1">
    <source>
        <dbReference type="ARBA" id="ARBA00001946"/>
    </source>
</evidence>
<feature type="binding site" evidence="12 13">
    <location>
        <position position="102"/>
    </location>
    <ligand>
        <name>ATP</name>
        <dbReference type="ChEBI" id="CHEBI:30616"/>
    </ligand>
</feature>
<keyword evidence="3 12" id="KW-0808">Transferase</keyword>
<dbReference type="HAMAP" id="MF_00451">
    <property type="entry name" value="NDP_kinase"/>
    <property type="match status" value="1"/>
</dbReference>
<keyword evidence="6 12" id="KW-0418">Kinase</keyword>
<feature type="binding site" evidence="12 13">
    <location>
        <position position="9"/>
    </location>
    <ligand>
        <name>ATP</name>
        <dbReference type="ChEBI" id="CHEBI:30616"/>
    </ligand>
</feature>
<evidence type="ECO:0000256" key="12">
    <source>
        <dbReference type="HAMAP-Rule" id="MF_00451"/>
    </source>
</evidence>
<dbReference type="GO" id="GO:0004550">
    <property type="term" value="F:nucleoside diphosphate kinase activity"/>
    <property type="evidence" value="ECO:0007669"/>
    <property type="project" value="UniProtKB-UniRule"/>
</dbReference>